<organism evidence="4 5">
    <name type="scientific">candidate division TA06 bacterium SM1_40</name>
    <dbReference type="NCBI Taxonomy" id="1703773"/>
    <lineage>
        <taxon>Bacteria</taxon>
        <taxon>Bacteria division TA06</taxon>
    </lineage>
</organism>
<protein>
    <submittedName>
        <fullName evidence="4">Hydrogenase expression/formation protein HypE</fullName>
    </submittedName>
</protein>
<dbReference type="PANTHER" id="PTHR30303">
    <property type="entry name" value="HYDROGENASE ISOENZYMES FORMATION PROTEIN HYPE"/>
    <property type="match status" value="1"/>
</dbReference>
<reference evidence="4 5" key="1">
    <citation type="journal article" date="2015" name="Microbiome">
        <title>Genomic resolution of linkages in carbon, nitrogen, and sulfur cycling among widespread estuary sediment bacteria.</title>
        <authorList>
            <person name="Baker B.J."/>
            <person name="Lazar C.S."/>
            <person name="Teske A.P."/>
            <person name="Dick G.J."/>
        </authorList>
    </citation>
    <scope>NUCLEOTIDE SEQUENCE [LARGE SCALE GENOMIC DNA]</scope>
    <source>
        <strain evidence="4">SM1_40</strain>
    </source>
</reference>
<sequence length="337" mass="35372">MATQGTIRLAHGSGGKLTHDLVERMFLPRFRNAVLEELADAARVAIGGLRLAFTTDSYVVKPLFFPGGDIGRLAVSGTVNDLAVVGARPLFVSSALIIEEGIEEELLVRVTDSMHAAAAEAGVEIVAGDTKVVEKGGADGLFINTSGLGVIDGEIDLGPHRVKAGDRVLVSGSVADHGIAVMAARQELGLEPPIETDCAPLGGLVADLLALGQAIRFMRDPTRGGVAMSLNERALQAEKVVVIDETEVPVKESVRSACELLGFDPLYVANEGKVVAIVAAEAADEAIGILRQHPLGRDARLIGEVADGERPHVVLRTAIGGRRIVDMPVGEQLPRIC</sequence>
<proteinExistence type="inferred from homology"/>
<gene>
    <name evidence="4" type="ORF">AMJ71_11145</name>
</gene>
<accession>A0A0S8J8C8</accession>
<dbReference type="InterPro" id="IPR010918">
    <property type="entry name" value="PurM-like_C_dom"/>
</dbReference>
<evidence type="ECO:0000313" key="4">
    <source>
        <dbReference type="EMBL" id="KPL05760.1"/>
    </source>
</evidence>
<name>A0A0S8J8C8_UNCT6</name>
<comment type="similarity">
    <text evidence="1">Belongs to the HypE family.</text>
</comment>
<dbReference type="InterPro" id="IPR036921">
    <property type="entry name" value="PurM-like_N_sf"/>
</dbReference>
<dbReference type="Pfam" id="PF02769">
    <property type="entry name" value="AIRS_C"/>
    <property type="match status" value="1"/>
</dbReference>
<dbReference type="AlphaFoldDB" id="A0A0S8J8C8"/>
<dbReference type="SUPFAM" id="SSF56042">
    <property type="entry name" value="PurM C-terminal domain-like"/>
    <property type="match status" value="1"/>
</dbReference>
<comment type="caution">
    <text evidence="4">The sequence shown here is derived from an EMBL/GenBank/DDBJ whole genome shotgun (WGS) entry which is preliminary data.</text>
</comment>
<evidence type="ECO:0000259" key="2">
    <source>
        <dbReference type="Pfam" id="PF00586"/>
    </source>
</evidence>
<dbReference type="CDD" id="cd02197">
    <property type="entry name" value="HypE"/>
    <property type="match status" value="1"/>
</dbReference>
<dbReference type="GO" id="GO:0051604">
    <property type="term" value="P:protein maturation"/>
    <property type="evidence" value="ECO:0007669"/>
    <property type="project" value="TreeGrafter"/>
</dbReference>
<dbReference type="SUPFAM" id="SSF55326">
    <property type="entry name" value="PurM N-terminal domain-like"/>
    <property type="match status" value="1"/>
</dbReference>
<dbReference type="NCBIfam" id="TIGR02124">
    <property type="entry name" value="hypE"/>
    <property type="match status" value="1"/>
</dbReference>
<dbReference type="PIRSF" id="PIRSF005644">
    <property type="entry name" value="Hdrgns_mtr_HypE"/>
    <property type="match status" value="1"/>
</dbReference>
<evidence type="ECO:0000256" key="1">
    <source>
        <dbReference type="ARBA" id="ARBA00006243"/>
    </source>
</evidence>
<dbReference type="EMBL" id="LJVA01000193">
    <property type="protein sequence ID" value="KPL05760.1"/>
    <property type="molecule type" value="Genomic_DNA"/>
</dbReference>
<dbReference type="Pfam" id="PF00586">
    <property type="entry name" value="AIRS"/>
    <property type="match status" value="1"/>
</dbReference>
<dbReference type="PANTHER" id="PTHR30303:SF0">
    <property type="entry name" value="CARBAMOYL DEHYDRATASE HYPE"/>
    <property type="match status" value="1"/>
</dbReference>
<dbReference type="Proteomes" id="UP000051035">
    <property type="component" value="Unassembled WGS sequence"/>
</dbReference>
<dbReference type="InterPro" id="IPR011854">
    <property type="entry name" value="HypE"/>
</dbReference>
<dbReference type="InterPro" id="IPR016188">
    <property type="entry name" value="PurM-like_N"/>
</dbReference>
<feature type="domain" description="PurM-like N-terminal" evidence="2">
    <location>
        <begin position="40"/>
        <end position="151"/>
    </location>
</feature>
<dbReference type="InterPro" id="IPR036676">
    <property type="entry name" value="PurM-like_C_sf"/>
</dbReference>
<dbReference type="Gene3D" id="3.90.650.10">
    <property type="entry name" value="PurM-like C-terminal domain"/>
    <property type="match status" value="1"/>
</dbReference>
<evidence type="ECO:0000259" key="3">
    <source>
        <dbReference type="Pfam" id="PF02769"/>
    </source>
</evidence>
<evidence type="ECO:0000313" key="5">
    <source>
        <dbReference type="Proteomes" id="UP000051035"/>
    </source>
</evidence>
<feature type="domain" description="PurM-like C-terminal" evidence="3">
    <location>
        <begin position="163"/>
        <end position="314"/>
    </location>
</feature>
<dbReference type="PATRIC" id="fig|1703773.3.peg.1901"/>
<dbReference type="Gene3D" id="3.30.1330.10">
    <property type="entry name" value="PurM-like, N-terminal domain"/>
    <property type="match status" value="1"/>
</dbReference>